<feature type="transmembrane region" description="Helical" evidence="10">
    <location>
        <begin position="36"/>
        <end position="54"/>
    </location>
</feature>
<gene>
    <name evidence="12" type="ORF">TRIADDRAFT_60796</name>
</gene>
<dbReference type="Proteomes" id="UP000009022">
    <property type="component" value="Unassembled WGS sequence"/>
</dbReference>
<evidence type="ECO:0000256" key="4">
    <source>
        <dbReference type="ARBA" id="ARBA00022989"/>
    </source>
</evidence>
<dbReference type="InterPro" id="IPR000276">
    <property type="entry name" value="GPCR_Rhodpsn"/>
</dbReference>
<dbReference type="GO" id="GO:0005886">
    <property type="term" value="C:plasma membrane"/>
    <property type="evidence" value="ECO:0007669"/>
    <property type="project" value="UniProtKB-SubCell"/>
</dbReference>
<proteinExistence type="predicted"/>
<dbReference type="RefSeq" id="XP_002116729.1">
    <property type="nucleotide sequence ID" value="XM_002116693.1"/>
</dbReference>
<dbReference type="PANTHER" id="PTHR24228">
    <property type="entry name" value="B2 BRADYKININ RECEPTOR/ANGIOTENSIN II RECEPTOR"/>
    <property type="match status" value="1"/>
</dbReference>
<dbReference type="HOGENOM" id="CLU_472023_0_0_1"/>
<dbReference type="PROSITE" id="PS50262">
    <property type="entry name" value="G_PROTEIN_RECEP_F1_2"/>
    <property type="match status" value="1"/>
</dbReference>
<dbReference type="GO" id="GO:0004930">
    <property type="term" value="F:G protein-coupled receptor activity"/>
    <property type="evidence" value="ECO:0007669"/>
    <property type="project" value="UniProtKB-KW"/>
</dbReference>
<feature type="transmembrane region" description="Helical" evidence="10">
    <location>
        <begin position="75"/>
        <end position="97"/>
    </location>
</feature>
<evidence type="ECO:0000256" key="1">
    <source>
        <dbReference type="ARBA" id="ARBA00004651"/>
    </source>
</evidence>
<keyword evidence="8" id="KW-0807">Transducer</keyword>
<dbReference type="SUPFAM" id="SSF81321">
    <property type="entry name" value="Family A G protein-coupled receptor-like"/>
    <property type="match status" value="1"/>
</dbReference>
<name>B3S8Z3_TRIAD</name>
<evidence type="ECO:0000256" key="3">
    <source>
        <dbReference type="ARBA" id="ARBA00022692"/>
    </source>
</evidence>
<feature type="domain" description="G-protein coupled receptors family 1 profile" evidence="11">
    <location>
        <begin position="49"/>
        <end position="343"/>
    </location>
</feature>
<dbReference type="InterPro" id="IPR017452">
    <property type="entry name" value="GPCR_Rhodpsn_7TM"/>
</dbReference>
<evidence type="ECO:0000256" key="5">
    <source>
        <dbReference type="ARBA" id="ARBA00023040"/>
    </source>
</evidence>
<accession>B3S8Z3</accession>
<dbReference type="AlphaFoldDB" id="B3S8Z3"/>
<reference evidence="12 13" key="1">
    <citation type="journal article" date="2008" name="Nature">
        <title>The Trichoplax genome and the nature of placozoans.</title>
        <authorList>
            <person name="Srivastava M."/>
            <person name="Begovic E."/>
            <person name="Chapman J."/>
            <person name="Putnam N.H."/>
            <person name="Hellsten U."/>
            <person name="Kawashima T."/>
            <person name="Kuo A."/>
            <person name="Mitros T."/>
            <person name="Salamov A."/>
            <person name="Carpenter M.L."/>
            <person name="Signorovitch A.Y."/>
            <person name="Moreno M.A."/>
            <person name="Kamm K."/>
            <person name="Grimwood J."/>
            <person name="Schmutz J."/>
            <person name="Shapiro H."/>
            <person name="Grigoriev I.V."/>
            <person name="Buss L.W."/>
            <person name="Schierwater B."/>
            <person name="Dellaporta S.L."/>
            <person name="Rokhsar D.S."/>
        </authorList>
    </citation>
    <scope>NUCLEOTIDE SEQUENCE [LARGE SCALE GENOMIC DNA]</scope>
    <source>
        <strain evidence="12 13">Grell-BS-1999</strain>
    </source>
</reference>
<evidence type="ECO:0000256" key="6">
    <source>
        <dbReference type="ARBA" id="ARBA00023136"/>
    </source>
</evidence>
<dbReference type="CDD" id="cd00637">
    <property type="entry name" value="7tm_classA_rhodopsin-like"/>
    <property type="match status" value="1"/>
</dbReference>
<evidence type="ECO:0000259" key="11">
    <source>
        <dbReference type="PROSITE" id="PS50262"/>
    </source>
</evidence>
<dbReference type="GO" id="GO:0007186">
    <property type="term" value="P:G protein-coupled receptor signaling pathway"/>
    <property type="evidence" value="ECO:0000318"/>
    <property type="project" value="GO_Central"/>
</dbReference>
<evidence type="ECO:0000256" key="2">
    <source>
        <dbReference type="ARBA" id="ARBA00022475"/>
    </source>
</evidence>
<keyword evidence="3 10" id="KW-0812">Transmembrane</keyword>
<sequence>MDANDSSATLLPTTITHGDNNQHTISADDLENATKAVYIAVIIPISLFLNLTLIRAHYRLKSVEVSVFGQFTINLIMACLVPTVLLLPFLFAVQMNAGSWPLQWIGCRYATFILNVSNHAIYITLAFMHMDRYLIYSFPDQYHLRMPRDRGVFLCIVSWVVSIAFTIPYALTNFDWAHITPSKNLSTNATNSSLFCNQTTTKSCHAKRLVCVPWPEGQSNYLTFAIIQGLILYGLPLILFIFCQVKIVRHSKKKLKKSQGRGHLNSFTIRRPSSRPKLESPVTVGRSFHVLTTIEGSYFIFCLPYVIISFIGNWIAPIRGLHSIDGFIILLNSTFYIITPLCIIARDRLMRRRFKRVHKCLFEHMQYNKAVKWHHHHSHHHHHQTQHHTEAVTSETPLQAMPAPSTVYPEVNLTQLTSVNLNPADETPDIATTGAIIVQGDDICEVNHRDIQETITEKNLPTASTSKQTSGRGFFSTISPLKNYLSFRSNERRAHAAAEGNDTNKDATYIPKGSMFFHGLPPPKLFGGSVGIRLQVDSASVKTVERWRTTQKQTAADGDDYSIASSQHSEAPHSAQHV</sequence>
<organism evidence="12 13">
    <name type="scientific">Trichoplax adhaerens</name>
    <name type="common">Trichoplax reptans</name>
    <dbReference type="NCBI Taxonomy" id="10228"/>
    <lineage>
        <taxon>Eukaryota</taxon>
        <taxon>Metazoa</taxon>
        <taxon>Placozoa</taxon>
        <taxon>Uniplacotomia</taxon>
        <taxon>Trichoplacea</taxon>
        <taxon>Trichoplacidae</taxon>
        <taxon>Trichoplax</taxon>
    </lineage>
</organism>
<dbReference type="PhylomeDB" id="B3S8Z3"/>
<feature type="transmembrane region" description="Helical" evidence="10">
    <location>
        <begin position="151"/>
        <end position="171"/>
    </location>
</feature>
<evidence type="ECO:0000256" key="7">
    <source>
        <dbReference type="ARBA" id="ARBA00023170"/>
    </source>
</evidence>
<evidence type="ECO:0000256" key="10">
    <source>
        <dbReference type="SAM" id="Phobius"/>
    </source>
</evidence>
<dbReference type="KEGG" id="tad:TRIADDRAFT_60796"/>
<evidence type="ECO:0000256" key="8">
    <source>
        <dbReference type="ARBA" id="ARBA00023224"/>
    </source>
</evidence>
<protein>
    <recommendedName>
        <fullName evidence="11">G-protein coupled receptors family 1 profile domain-containing protein</fullName>
    </recommendedName>
</protein>
<dbReference type="EMBL" id="DS985257">
    <property type="protein sequence ID" value="EDV20788.1"/>
    <property type="molecule type" value="Genomic_DNA"/>
</dbReference>
<dbReference type="GeneID" id="6757942"/>
<feature type="region of interest" description="Disordered" evidence="9">
    <location>
        <begin position="550"/>
        <end position="578"/>
    </location>
</feature>
<keyword evidence="4 10" id="KW-1133">Transmembrane helix</keyword>
<keyword evidence="13" id="KW-1185">Reference proteome</keyword>
<dbReference type="Pfam" id="PF00001">
    <property type="entry name" value="7tm_1"/>
    <property type="match status" value="1"/>
</dbReference>
<evidence type="ECO:0000313" key="13">
    <source>
        <dbReference type="Proteomes" id="UP000009022"/>
    </source>
</evidence>
<evidence type="ECO:0000256" key="9">
    <source>
        <dbReference type="SAM" id="MobiDB-lite"/>
    </source>
</evidence>
<feature type="transmembrane region" description="Helical" evidence="10">
    <location>
        <begin position="296"/>
        <end position="315"/>
    </location>
</feature>
<evidence type="ECO:0000313" key="12">
    <source>
        <dbReference type="EMBL" id="EDV20788.1"/>
    </source>
</evidence>
<feature type="transmembrane region" description="Helical" evidence="10">
    <location>
        <begin position="222"/>
        <end position="248"/>
    </location>
</feature>
<keyword evidence="5" id="KW-0297">G-protein coupled receptor</keyword>
<dbReference type="Gene3D" id="1.20.1070.10">
    <property type="entry name" value="Rhodopsin 7-helix transmembrane proteins"/>
    <property type="match status" value="1"/>
</dbReference>
<dbReference type="InParanoid" id="B3S8Z3"/>
<keyword evidence="2" id="KW-1003">Cell membrane</keyword>
<keyword evidence="6 10" id="KW-0472">Membrane</keyword>
<dbReference type="CTD" id="6757942"/>
<keyword evidence="7" id="KW-0675">Receptor</keyword>
<feature type="transmembrane region" description="Helical" evidence="10">
    <location>
        <begin position="109"/>
        <end position="130"/>
    </location>
</feature>
<dbReference type="PRINTS" id="PR00237">
    <property type="entry name" value="GPCRRHODOPSN"/>
</dbReference>
<comment type="subcellular location">
    <subcellularLocation>
        <location evidence="1">Cell membrane</location>
        <topology evidence="1">Multi-pass membrane protein</topology>
    </subcellularLocation>
</comment>
<dbReference type="PANTHER" id="PTHR24228:SF59">
    <property type="entry name" value="NEUROPEPTIDE RECEPTOR 15"/>
    <property type="match status" value="1"/>
</dbReference>
<feature type="transmembrane region" description="Helical" evidence="10">
    <location>
        <begin position="327"/>
        <end position="346"/>
    </location>
</feature>